<dbReference type="InterPro" id="IPR045247">
    <property type="entry name" value="Oye-like"/>
</dbReference>
<evidence type="ECO:0000259" key="1">
    <source>
        <dbReference type="Pfam" id="PF00724"/>
    </source>
</evidence>
<organism evidence="2 3">
    <name type="scientific">Somion occarium</name>
    <dbReference type="NCBI Taxonomy" id="3059160"/>
    <lineage>
        <taxon>Eukaryota</taxon>
        <taxon>Fungi</taxon>
        <taxon>Dikarya</taxon>
        <taxon>Basidiomycota</taxon>
        <taxon>Agaricomycotina</taxon>
        <taxon>Agaricomycetes</taxon>
        <taxon>Polyporales</taxon>
        <taxon>Cerrenaceae</taxon>
        <taxon>Somion</taxon>
    </lineage>
</organism>
<dbReference type="Gene3D" id="3.20.20.70">
    <property type="entry name" value="Aldolase class I"/>
    <property type="match status" value="1"/>
</dbReference>
<dbReference type="PANTHER" id="PTHR22893:SF91">
    <property type="entry name" value="NADPH DEHYDROGENASE 2-RELATED"/>
    <property type="match status" value="1"/>
</dbReference>
<evidence type="ECO:0000313" key="3">
    <source>
        <dbReference type="Proteomes" id="UP001497453"/>
    </source>
</evidence>
<gene>
    <name evidence="2" type="ORF">GFSPODELE1_LOCUS7767</name>
</gene>
<dbReference type="EMBL" id="OZ037948">
    <property type="protein sequence ID" value="CAL1710331.1"/>
    <property type="molecule type" value="Genomic_DNA"/>
</dbReference>
<evidence type="ECO:0000313" key="2">
    <source>
        <dbReference type="EMBL" id="CAL1710331.1"/>
    </source>
</evidence>
<dbReference type="PANTHER" id="PTHR22893">
    <property type="entry name" value="NADH OXIDOREDUCTASE-RELATED"/>
    <property type="match status" value="1"/>
</dbReference>
<dbReference type="Pfam" id="PF00724">
    <property type="entry name" value="Oxidored_FMN"/>
    <property type="match status" value="1"/>
</dbReference>
<dbReference type="CDD" id="cd02933">
    <property type="entry name" value="OYE_like_FMN"/>
    <property type="match status" value="1"/>
</dbReference>
<feature type="domain" description="NADH:flavin oxidoreductase/NADH oxidase N-terminal" evidence="1">
    <location>
        <begin position="6"/>
        <end position="339"/>
    </location>
</feature>
<accession>A0ABP1DR73</accession>
<reference evidence="3" key="1">
    <citation type="submission" date="2024-04" db="EMBL/GenBank/DDBJ databases">
        <authorList>
            <person name="Shaw F."/>
            <person name="Minotto A."/>
        </authorList>
    </citation>
    <scope>NUCLEOTIDE SEQUENCE [LARGE SCALE GENOMIC DNA]</scope>
</reference>
<dbReference type="InterPro" id="IPR001155">
    <property type="entry name" value="OxRdtase_FMN_N"/>
</dbReference>
<protein>
    <recommendedName>
        <fullName evidence="1">NADH:flavin oxidoreductase/NADH oxidase N-terminal domain-containing protein</fullName>
    </recommendedName>
</protein>
<dbReference type="SUPFAM" id="SSF51395">
    <property type="entry name" value="FMN-linked oxidoreductases"/>
    <property type="match status" value="1"/>
</dbReference>
<keyword evidence="3" id="KW-1185">Reference proteome</keyword>
<proteinExistence type="predicted"/>
<name>A0ABP1DR73_9APHY</name>
<sequence>MASRNKLFEPINVGSLSLRHRVVLAPLTRSRATAKHVHNTALAAEYYRQRSSVPGTLLISEATVVAGKAGGLQHVPNVETQEQVEAWKGVCEAVHEKDCFIFMQLWAHGRSADPRLLAKEGGWDVVSASDVPLTGRRKPRPLTTSEVKEYIEFYANAASRAVHEVGFDGVEIHAANGYLIDQFLQDKTNHRNDEYGGSIENRARFALEILQAITEKVGQEKVGIRLSPWEYYNEMRMDDPIPTFTYLVKRIAELYPNLAWIHVVEPRISGNFDREVPEGESNDFIREIWAPRPIISAGGYTRDIALEVAETKGDLIAFGRYFISNPDLPRRLKENLPLNPYNRATFYHPPESPVGYIDYPFADAVDAQARL</sequence>
<dbReference type="InterPro" id="IPR013785">
    <property type="entry name" value="Aldolase_TIM"/>
</dbReference>
<dbReference type="Proteomes" id="UP001497453">
    <property type="component" value="Chromosome 5"/>
</dbReference>